<sequence>MKIAIIGAGIVGSTVAYYLHRSGITDVTIFDDGHGQATKAAPGIICPWFSKRRNKAWYQLASQGASFYQTLVRDLAEEGIKPSFYQQNGVYLLKKDDSKLEELKALAESRRQEAPLIGDVRILDKEVVAKEFPGLEGFQRLLFAEGGARVDGAELCQTLLKATPYQLVTGKVSLMIEGKAFTIQQQSFDHVFLCAGAWLGQVLEPLGYHVDIRPQKGQLIDYQLGNLVTDQLLVVMPEGEIDLIPFLDGHLAVGASHENDQAFDLSVDEDLLIALEESAQAYYPELNGTLRQAVRVGTRAYSSDFLPFFGEVPGMKGTFAASGLGSSGLTVGPLIGCELVALLLQDKKILDMTNYPIQNYVKYSKM</sequence>
<comment type="similarity">
    <text evidence="2">Belongs to the DadA oxidoreductase family.</text>
</comment>
<dbReference type="GO" id="GO:0016491">
    <property type="term" value="F:oxidoreductase activity"/>
    <property type="evidence" value="ECO:0007669"/>
    <property type="project" value="UniProtKB-KW"/>
</dbReference>
<accession>A0A4U9XT05</accession>
<evidence type="ECO:0000256" key="4">
    <source>
        <dbReference type="ARBA" id="ARBA00023002"/>
    </source>
</evidence>
<dbReference type="Gene3D" id="3.50.50.60">
    <property type="entry name" value="FAD/NAD(P)-binding domain"/>
    <property type="match status" value="1"/>
</dbReference>
<organism evidence="6 7">
    <name type="scientific">Streptococcus pseudoporcinus</name>
    <dbReference type="NCBI Taxonomy" id="361101"/>
    <lineage>
        <taxon>Bacteria</taxon>
        <taxon>Bacillati</taxon>
        <taxon>Bacillota</taxon>
        <taxon>Bacilli</taxon>
        <taxon>Lactobacillales</taxon>
        <taxon>Streptococcaceae</taxon>
        <taxon>Streptococcus</taxon>
    </lineage>
</organism>
<evidence type="ECO:0000313" key="7">
    <source>
        <dbReference type="Proteomes" id="UP000394068"/>
    </source>
</evidence>
<dbReference type="Gene3D" id="3.30.9.10">
    <property type="entry name" value="D-Amino Acid Oxidase, subunit A, domain 2"/>
    <property type="match status" value="1"/>
</dbReference>
<dbReference type="InterPro" id="IPR036188">
    <property type="entry name" value="FAD/NAD-bd_sf"/>
</dbReference>
<evidence type="ECO:0000259" key="5">
    <source>
        <dbReference type="Pfam" id="PF01266"/>
    </source>
</evidence>
<evidence type="ECO:0000256" key="1">
    <source>
        <dbReference type="ARBA" id="ARBA00001974"/>
    </source>
</evidence>
<feature type="domain" description="FAD dependent oxidoreductase" evidence="5">
    <location>
        <begin position="2"/>
        <end position="340"/>
    </location>
</feature>
<comment type="cofactor">
    <cofactor evidence="1">
        <name>FAD</name>
        <dbReference type="ChEBI" id="CHEBI:57692"/>
    </cofactor>
</comment>
<dbReference type="PANTHER" id="PTHR13847:SF286">
    <property type="entry name" value="D-AMINO ACID DEHYDROGENASE"/>
    <property type="match status" value="1"/>
</dbReference>
<proteinExistence type="inferred from homology"/>
<keyword evidence="4" id="KW-0560">Oxidoreductase</keyword>
<protein>
    <submittedName>
        <fullName evidence="6">FAD dependent oxidoreductase</fullName>
    </submittedName>
</protein>
<dbReference type="PANTHER" id="PTHR13847">
    <property type="entry name" value="SARCOSINE DEHYDROGENASE-RELATED"/>
    <property type="match status" value="1"/>
</dbReference>
<evidence type="ECO:0000256" key="3">
    <source>
        <dbReference type="ARBA" id="ARBA00022630"/>
    </source>
</evidence>
<dbReference type="GO" id="GO:0005737">
    <property type="term" value="C:cytoplasm"/>
    <property type="evidence" value="ECO:0007669"/>
    <property type="project" value="TreeGrafter"/>
</dbReference>
<dbReference type="EMBL" id="CABEHT010000001">
    <property type="protein sequence ID" value="VTS16352.1"/>
    <property type="molecule type" value="Genomic_DNA"/>
</dbReference>
<reference evidence="6 7" key="1">
    <citation type="submission" date="2019-05" db="EMBL/GenBank/DDBJ databases">
        <authorList>
            <consortium name="Pathogen Informatics"/>
        </authorList>
    </citation>
    <scope>NUCLEOTIDE SEQUENCE [LARGE SCALE GENOMIC DNA]</scope>
    <source>
        <strain evidence="6 7">NCTC5386</strain>
    </source>
</reference>
<dbReference type="RefSeq" id="WP_077321714.1">
    <property type="nucleotide sequence ID" value="NZ_CABEHT010000001.1"/>
</dbReference>
<gene>
    <name evidence="6" type="ORF">NCTC5386_01465</name>
</gene>
<name>A0A4U9XT05_9STRE</name>
<keyword evidence="3" id="KW-0285">Flavoprotein</keyword>
<dbReference type="Pfam" id="PF01266">
    <property type="entry name" value="DAO"/>
    <property type="match status" value="1"/>
</dbReference>
<dbReference type="Proteomes" id="UP000394068">
    <property type="component" value="Unassembled WGS sequence"/>
</dbReference>
<dbReference type="AlphaFoldDB" id="A0A4U9XT05"/>
<dbReference type="InterPro" id="IPR006076">
    <property type="entry name" value="FAD-dep_OxRdtase"/>
</dbReference>
<dbReference type="SUPFAM" id="SSF54373">
    <property type="entry name" value="FAD-linked reductases, C-terminal domain"/>
    <property type="match status" value="1"/>
</dbReference>
<evidence type="ECO:0000256" key="2">
    <source>
        <dbReference type="ARBA" id="ARBA00009410"/>
    </source>
</evidence>
<evidence type="ECO:0000313" key="6">
    <source>
        <dbReference type="EMBL" id="VTS16352.1"/>
    </source>
</evidence>
<dbReference type="SUPFAM" id="SSF51905">
    <property type="entry name" value="FAD/NAD(P)-binding domain"/>
    <property type="match status" value="1"/>
</dbReference>